<protein>
    <recommendedName>
        <fullName evidence="4">2-C-methyl-D-erythritol 4-phosphate cytidylyltransferase</fullName>
        <ecNumber evidence="4">2.7.7.60</ecNumber>
    </recommendedName>
    <alternativeName>
        <fullName evidence="4">4-diphosphocytidyl-2C-methyl-D-erythritol synthase</fullName>
    </alternativeName>
    <alternativeName>
        <fullName evidence="4">MEP cytidylyltransferase</fullName>
        <shortName evidence="4">MCT</shortName>
    </alternativeName>
</protein>
<sequence length="224" mass="24715">MSNVAVILGAGNGTRMKCEQSKLLLKIKGKTVIERSVEAFLGISDIDEVIVVAREQDIETFVSLFPDERVSFAIGGDTRQQSVYNAVQTIDEAELIAIHDGARPLIRVEDIENTIRQAKENKAAAVGIPVKDTIKIIDKDSFVVETPERSSLFAVQTPQIFDFKMYSELLEKAVADGKDFTDDCQLAEYSGVKVKMVEGSYSNIKITTPDDIPVAESLLEKEEV</sequence>
<dbReference type="Gene3D" id="3.90.550.10">
    <property type="entry name" value="Spore Coat Polysaccharide Biosynthesis Protein SpsA, Chain A"/>
    <property type="match status" value="1"/>
</dbReference>
<comment type="similarity">
    <text evidence="4">Belongs to the IspD/TarI cytidylyltransferase family. IspD subfamily.</text>
</comment>
<gene>
    <name evidence="4" type="primary">ispD</name>
    <name evidence="5" type="ORF">SAMN02745114_00614</name>
</gene>
<feature type="site" description="Transition state stabilizer" evidence="4">
    <location>
        <position position="22"/>
    </location>
</feature>
<dbReference type="NCBIfam" id="TIGR00453">
    <property type="entry name" value="ispD"/>
    <property type="match status" value="1"/>
</dbReference>
<organism evidence="5 6">
    <name type="scientific">Eubacterium coprostanoligenes</name>
    <dbReference type="NCBI Taxonomy" id="290054"/>
    <lineage>
        <taxon>Bacteria</taxon>
        <taxon>Bacillati</taxon>
        <taxon>Bacillota</taxon>
        <taxon>Clostridia</taxon>
        <taxon>Eubacteriales</taxon>
        <taxon>Eubacteriaceae</taxon>
        <taxon>Eubacterium</taxon>
    </lineage>
</organism>
<dbReference type="Pfam" id="PF01128">
    <property type="entry name" value="IspD"/>
    <property type="match status" value="1"/>
</dbReference>
<evidence type="ECO:0000256" key="2">
    <source>
        <dbReference type="ARBA" id="ARBA00022695"/>
    </source>
</evidence>
<dbReference type="RefSeq" id="WP_078768111.1">
    <property type="nucleotide sequence ID" value="NZ_FUWW01000005.1"/>
</dbReference>
<dbReference type="Proteomes" id="UP000190657">
    <property type="component" value="Unassembled WGS sequence"/>
</dbReference>
<dbReference type="InterPro" id="IPR029044">
    <property type="entry name" value="Nucleotide-diphossugar_trans"/>
</dbReference>
<comment type="function">
    <text evidence="4">Catalyzes the formation of 4-diphosphocytidyl-2-C-methyl-D-erythritol from CTP and 2-C-methyl-D-erythritol 4-phosphate (MEP).</text>
</comment>
<accession>A0A1T4KUK4</accession>
<dbReference type="InterPro" id="IPR001228">
    <property type="entry name" value="IspD"/>
</dbReference>
<keyword evidence="2 4" id="KW-0548">Nucleotidyltransferase</keyword>
<dbReference type="STRING" id="290054.SAMN02745114_00614"/>
<dbReference type="HAMAP" id="MF_00108">
    <property type="entry name" value="IspD"/>
    <property type="match status" value="1"/>
</dbReference>
<feature type="site" description="Transition state stabilizer" evidence="4">
    <location>
        <position position="15"/>
    </location>
</feature>
<dbReference type="GO" id="GO:0050518">
    <property type="term" value="F:2-C-methyl-D-erythritol 4-phosphate cytidylyltransferase activity"/>
    <property type="evidence" value="ECO:0007669"/>
    <property type="project" value="UniProtKB-UniRule"/>
</dbReference>
<keyword evidence="3 4" id="KW-0414">Isoprene biosynthesis</keyword>
<evidence type="ECO:0000256" key="1">
    <source>
        <dbReference type="ARBA" id="ARBA00022679"/>
    </source>
</evidence>
<evidence type="ECO:0000313" key="5">
    <source>
        <dbReference type="EMBL" id="SJZ46132.1"/>
    </source>
</evidence>
<feature type="site" description="Positions MEP for the nucleophilic attack" evidence="4">
    <location>
        <position position="149"/>
    </location>
</feature>
<evidence type="ECO:0000256" key="4">
    <source>
        <dbReference type="HAMAP-Rule" id="MF_00108"/>
    </source>
</evidence>
<dbReference type="PANTHER" id="PTHR32125">
    <property type="entry name" value="2-C-METHYL-D-ERYTHRITOL 4-PHOSPHATE CYTIDYLYLTRANSFERASE, CHLOROPLASTIC"/>
    <property type="match status" value="1"/>
</dbReference>
<dbReference type="UniPathway" id="UPA00056">
    <property type="reaction ID" value="UER00093"/>
</dbReference>
<name>A0A1T4KUK4_9FIRM</name>
<proteinExistence type="inferred from homology"/>
<dbReference type="FunFam" id="3.90.550.10:FF:000003">
    <property type="entry name" value="2-C-methyl-D-erythritol 4-phosphate cytidylyltransferase"/>
    <property type="match status" value="1"/>
</dbReference>
<keyword evidence="6" id="KW-1185">Reference proteome</keyword>
<feature type="site" description="Positions MEP for the nucleophilic attack" evidence="4">
    <location>
        <position position="205"/>
    </location>
</feature>
<keyword evidence="1 4" id="KW-0808">Transferase</keyword>
<dbReference type="AlphaFoldDB" id="A0A1T4KUK4"/>
<dbReference type="OrthoDB" id="9806837at2"/>
<dbReference type="InterPro" id="IPR050088">
    <property type="entry name" value="IspD/TarI_cytidylyltransf_bact"/>
</dbReference>
<dbReference type="GO" id="GO:0019288">
    <property type="term" value="P:isopentenyl diphosphate biosynthetic process, methylerythritol 4-phosphate pathway"/>
    <property type="evidence" value="ECO:0007669"/>
    <property type="project" value="UniProtKB-UniRule"/>
</dbReference>
<comment type="catalytic activity">
    <reaction evidence="4">
        <text>2-C-methyl-D-erythritol 4-phosphate + CTP + H(+) = 4-CDP-2-C-methyl-D-erythritol + diphosphate</text>
        <dbReference type="Rhea" id="RHEA:13429"/>
        <dbReference type="ChEBI" id="CHEBI:15378"/>
        <dbReference type="ChEBI" id="CHEBI:33019"/>
        <dbReference type="ChEBI" id="CHEBI:37563"/>
        <dbReference type="ChEBI" id="CHEBI:57823"/>
        <dbReference type="ChEBI" id="CHEBI:58262"/>
        <dbReference type="EC" id="2.7.7.60"/>
    </reaction>
</comment>
<dbReference type="CDD" id="cd02516">
    <property type="entry name" value="CDP-ME_synthetase"/>
    <property type="match status" value="1"/>
</dbReference>
<dbReference type="EMBL" id="FUWW01000005">
    <property type="protein sequence ID" value="SJZ46132.1"/>
    <property type="molecule type" value="Genomic_DNA"/>
</dbReference>
<reference evidence="6" key="1">
    <citation type="submission" date="2017-02" db="EMBL/GenBank/DDBJ databases">
        <authorList>
            <person name="Varghese N."/>
            <person name="Submissions S."/>
        </authorList>
    </citation>
    <scope>NUCLEOTIDE SEQUENCE [LARGE SCALE GENOMIC DNA]</scope>
    <source>
        <strain evidence="6">ATCC 51222</strain>
    </source>
</reference>
<dbReference type="SUPFAM" id="SSF53448">
    <property type="entry name" value="Nucleotide-diphospho-sugar transferases"/>
    <property type="match status" value="1"/>
</dbReference>
<evidence type="ECO:0000313" key="6">
    <source>
        <dbReference type="Proteomes" id="UP000190657"/>
    </source>
</evidence>
<comment type="pathway">
    <text evidence="4">Isoprenoid biosynthesis; isopentenyl diphosphate biosynthesis via DXP pathway; isopentenyl diphosphate from 1-deoxy-D-xylulose 5-phosphate: step 2/6.</text>
</comment>
<dbReference type="EC" id="2.7.7.60" evidence="4"/>
<dbReference type="PANTHER" id="PTHR32125:SF4">
    <property type="entry name" value="2-C-METHYL-D-ERYTHRITOL 4-PHOSPHATE CYTIDYLYLTRANSFERASE, CHLOROPLASTIC"/>
    <property type="match status" value="1"/>
</dbReference>
<evidence type="ECO:0000256" key="3">
    <source>
        <dbReference type="ARBA" id="ARBA00023229"/>
    </source>
</evidence>
<dbReference type="InterPro" id="IPR034683">
    <property type="entry name" value="IspD/TarI"/>
</dbReference>